<dbReference type="InterPro" id="IPR038407">
    <property type="entry name" value="v-SNARE_N_sf"/>
</dbReference>
<evidence type="ECO:0000313" key="12">
    <source>
        <dbReference type="Proteomes" id="UP000233080"/>
    </source>
</evidence>
<evidence type="ECO:0000256" key="9">
    <source>
        <dbReference type="SAM" id="Phobius"/>
    </source>
</evidence>
<keyword evidence="7 9" id="KW-0472">Membrane</keyword>
<dbReference type="Pfam" id="PF05008">
    <property type="entry name" value="V-SNARE"/>
    <property type="match status" value="1"/>
</dbReference>
<dbReference type="AlphaFoldDB" id="A0A2K5IIB0"/>
<dbReference type="Gene3D" id="1.20.58.400">
    <property type="entry name" value="t-snare proteins"/>
    <property type="match status" value="1"/>
</dbReference>
<reference evidence="11" key="2">
    <citation type="submission" date="2025-09" db="UniProtKB">
        <authorList>
            <consortium name="Ensembl"/>
        </authorList>
    </citation>
    <scope>IDENTIFICATION</scope>
</reference>
<dbReference type="GO" id="GO:0042147">
    <property type="term" value="P:retrograde transport, endosome to Golgi"/>
    <property type="evidence" value="ECO:0007669"/>
    <property type="project" value="TreeGrafter"/>
</dbReference>
<dbReference type="Ensembl" id="ENSCANT00000039138.1">
    <property type="protein sequence ID" value="ENSCANP00000016202.1"/>
    <property type="gene ID" value="ENSCANG00000031531.1"/>
</dbReference>
<evidence type="ECO:0000256" key="3">
    <source>
        <dbReference type="ARBA" id="ARBA00022692"/>
    </source>
</evidence>
<dbReference type="GO" id="GO:0000149">
    <property type="term" value="F:SNARE binding"/>
    <property type="evidence" value="ECO:0007669"/>
    <property type="project" value="TreeGrafter"/>
</dbReference>
<keyword evidence="12" id="KW-1185">Reference proteome</keyword>
<keyword evidence="4" id="KW-0653">Protein transport</keyword>
<organism evidence="11 12">
    <name type="scientific">Colobus angolensis palliatus</name>
    <name type="common">Peters' Angolan colobus</name>
    <dbReference type="NCBI Taxonomy" id="336983"/>
    <lineage>
        <taxon>Eukaryota</taxon>
        <taxon>Metazoa</taxon>
        <taxon>Chordata</taxon>
        <taxon>Craniata</taxon>
        <taxon>Vertebrata</taxon>
        <taxon>Euteleostomi</taxon>
        <taxon>Mammalia</taxon>
        <taxon>Eutheria</taxon>
        <taxon>Euarchontoglires</taxon>
        <taxon>Primates</taxon>
        <taxon>Haplorrhini</taxon>
        <taxon>Catarrhini</taxon>
        <taxon>Cercopithecidae</taxon>
        <taxon>Colobinae</taxon>
        <taxon>Colobus</taxon>
    </lineage>
</organism>
<dbReference type="SUPFAM" id="SSF47661">
    <property type="entry name" value="t-snare proteins"/>
    <property type="match status" value="1"/>
</dbReference>
<evidence type="ECO:0000256" key="4">
    <source>
        <dbReference type="ARBA" id="ARBA00022927"/>
    </source>
</evidence>
<dbReference type="Proteomes" id="UP000233080">
    <property type="component" value="Unassembled WGS sequence"/>
</dbReference>
<evidence type="ECO:0000256" key="8">
    <source>
        <dbReference type="ARBA" id="ARBA00046280"/>
    </source>
</evidence>
<name>A0A2K5IIB0_COLAP</name>
<dbReference type="GO" id="GO:0048280">
    <property type="term" value="P:vesicle fusion with Golgi apparatus"/>
    <property type="evidence" value="ECO:0007669"/>
    <property type="project" value="TreeGrafter"/>
</dbReference>
<dbReference type="GO" id="GO:0031902">
    <property type="term" value="C:late endosome membrane"/>
    <property type="evidence" value="ECO:0007669"/>
    <property type="project" value="TreeGrafter"/>
</dbReference>
<evidence type="ECO:0000313" key="11">
    <source>
        <dbReference type="Ensembl" id="ENSCANP00000016202.1"/>
    </source>
</evidence>
<evidence type="ECO:0000256" key="5">
    <source>
        <dbReference type="ARBA" id="ARBA00022989"/>
    </source>
</evidence>
<protein>
    <recommendedName>
        <fullName evidence="10">Vesicle transport v-SNARE N-terminal domain-containing protein</fullName>
    </recommendedName>
</protein>
<feature type="domain" description="Vesicle transport v-SNARE N-terminal" evidence="10">
    <location>
        <begin position="8"/>
        <end position="94"/>
    </location>
</feature>
<dbReference type="GO" id="GO:0006896">
    <property type="term" value="P:Golgi to vacuole transport"/>
    <property type="evidence" value="ECO:0007669"/>
    <property type="project" value="TreeGrafter"/>
</dbReference>
<comment type="subcellular location">
    <subcellularLocation>
        <location evidence="8">Endomembrane system</location>
        <topology evidence="8">Single-pass type IV membrane protein</topology>
    </subcellularLocation>
</comment>
<dbReference type="InterPro" id="IPR007705">
    <property type="entry name" value="Vesicle_trsprt_v-SNARE_N"/>
</dbReference>
<evidence type="ECO:0000256" key="6">
    <source>
        <dbReference type="ARBA" id="ARBA00023054"/>
    </source>
</evidence>
<evidence type="ECO:0000259" key="10">
    <source>
        <dbReference type="Pfam" id="PF05008"/>
    </source>
</evidence>
<evidence type="ECO:0000256" key="1">
    <source>
        <dbReference type="ARBA" id="ARBA00006108"/>
    </source>
</evidence>
<dbReference type="PANTHER" id="PTHR21230">
    <property type="entry name" value="VESICLE TRANSPORT V-SNARE PROTEIN VTI1-RELATED"/>
    <property type="match status" value="1"/>
</dbReference>
<dbReference type="GO" id="GO:0016236">
    <property type="term" value="P:macroautophagy"/>
    <property type="evidence" value="ECO:0007669"/>
    <property type="project" value="TreeGrafter"/>
</dbReference>
<feature type="transmembrane region" description="Helical" evidence="9">
    <location>
        <begin position="183"/>
        <end position="201"/>
    </location>
</feature>
<dbReference type="STRING" id="336983.ENSCANP00000016202"/>
<keyword evidence="6" id="KW-0175">Coiled coil</keyword>
<comment type="similarity">
    <text evidence="1">Belongs to the VTI1 family.</text>
</comment>
<dbReference type="GO" id="GO:0006891">
    <property type="term" value="P:intra-Golgi vesicle-mediated transport"/>
    <property type="evidence" value="ECO:0007669"/>
    <property type="project" value="TreeGrafter"/>
</dbReference>
<dbReference type="GO" id="GO:0005789">
    <property type="term" value="C:endoplasmic reticulum membrane"/>
    <property type="evidence" value="ECO:0007669"/>
    <property type="project" value="TreeGrafter"/>
</dbReference>
<dbReference type="OMA" id="YGKCAAE"/>
<dbReference type="GO" id="GO:0005829">
    <property type="term" value="C:cytosol"/>
    <property type="evidence" value="ECO:0007669"/>
    <property type="project" value="GOC"/>
</dbReference>
<dbReference type="GO" id="GO:0006886">
    <property type="term" value="P:intracellular protein transport"/>
    <property type="evidence" value="ECO:0007669"/>
    <property type="project" value="InterPro"/>
</dbReference>
<dbReference type="InterPro" id="IPR010989">
    <property type="entry name" value="SNARE"/>
</dbReference>
<proteinExistence type="inferred from homology"/>
<keyword evidence="3 9" id="KW-0812">Transmembrane</keyword>
<dbReference type="GO" id="GO:0005484">
    <property type="term" value="F:SNAP receptor activity"/>
    <property type="evidence" value="ECO:0007669"/>
    <property type="project" value="TreeGrafter"/>
</dbReference>
<dbReference type="GO" id="GO:1903076">
    <property type="term" value="P:regulation of protein localization to plasma membrane"/>
    <property type="evidence" value="ECO:0007669"/>
    <property type="project" value="TreeGrafter"/>
</dbReference>
<dbReference type="GO" id="GO:0012507">
    <property type="term" value="C:ER to Golgi transport vesicle membrane"/>
    <property type="evidence" value="ECO:0007669"/>
    <property type="project" value="TreeGrafter"/>
</dbReference>
<evidence type="ECO:0000256" key="2">
    <source>
        <dbReference type="ARBA" id="ARBA00022448"/>
    </source>
</evidence>
<dbReference type="GO" id="GO:0031201">
    <property type="term" value="C:SNARE complex"/>
    <property type="evidence" value="ECO:0007669"/>
    <property type="project" value="TreeGrafter"/>
</dbReference>
<accession>A0A2K5IIB0</accession>
<reference evidence="11" key="1">
    <citation type="submission" date="2025-08" db="UniProtKB">
        <authorList>
            <consortium name="Ensembl"/>
        </authorList>
    </citation>
    <scope>IDENTIFICATION</scope>
</reference>
<dbReference type="PANTHER" id="PTHR21230:SF89">
    <property type="entry name" value="VESICLE TRANSPORT THROUGH INTERACTION WITH T-SNARES HOMOLOG 1B"/>
    <property type="match status" value="1"/>
</dbReference>
<keyword evidence="5 9" id="KW-1133">Transmembrane helix</keyword>
<keyword evidence="2" id="KW-0813">Transport</keyword>
<dbReference type="GO" id="GO:0005794">
    <property type="term" value="C:Golgi apparatus"/>
    <property type="evidence" value="ECO:0007669"/>
    <property type="project" value="TreeGrafter"/>
</dbReference>
<sequence>MATSAASSEHLEKLHEIFRGLHEHLQELPERLLGTAGTEEKLIRDFDEKQQEANEMPAAMEEELRYAPLSFHNPMMSKFRNYRKALAKLHREVSSTALTATPGRPGDMKYGKYAAENEHVNRLRSQRAMLLQGPESLNQATETDQLGSETTEETRLVNTTENLSKSRKILRSMSRKVTTNKRLLSIITLLELAIPGGLVYYKFFRNR</sequence>
<evidence type="ECO:0000256" key="7">
    <source>
        <dbReference type="ARBA" id="ARBA00023136"/>
    </source>
</evidence>